<name>R9P2J6_PSEHS</name>
<dbReference type="OrthoDB" id="153872at2759"/>
<gene>
    <name evidence="2" type="ORF">PHSY_003008</name>
</gene>
<keyword evidence="3" id="KW-1185">Reference proteome</keyword>
<dbReference type="EMBL" id="DF238795">
    <property type="protein sequence ID" value="GAC95432.1"/>
    <property type="molecule type" value="Genomic_DNA"/>
</dbReference>
<reference evidence="3" key="1">
    <citation type="journal article" date="2013" name="Genome Announc.">
        <title>Draft genome sequence of the basidiomycetous yeast-like fungus Pseudozyma hubeiensis SY62, which produces an abundant amount of the biosurfactant mannosylerythritol lipids.</title>
        <authorList>
            <person name="Konishi M."/>
            <person name="Hatada Y."/>
            <person name="Horiuchi J."/>
        </authorList>
    </citation>
    <scope>NUCLEOTIDE SEQUENCE [LARGE SCALE GENOMIC DNA]</scope>
    <source>
        <strain evidence="3">SY62</strain>
    </source>
</reference>
<dbReference type="RefSeq" id="XP_012189019.1">
    <property type="nucleotide sequence ID" value="XM_012333629.1"/>
</dbReference>
<evidence type="ECO:0000313" key="3">
    <source>
        <dbReference type="Proteomes" id="UP000014071"/>
    </source>
</evidence>
<dbReference type="HOGENOM" id="CLU_037997_0_0_1"/>
<feature type="region of interest" description="Disordered" evidence="1">
    <location>
        <begin position="1"/>
        <end position="68"/>
    </location>
</feature>
<evidence type="ECO:0000256" key="1">
    <source>
        <dbReference type="SAM" id="MobiDB-lite"/>
    </source>
</evidence>
<dbReference type="GeneID" id="24108298"/>
<dbReference type="AlphaFoldDB" id="R9P2J6"/>
<feature type="region of interest" description="Disordered" evidence="1">
    <location>
        <begin position="151"/>
        <end position="190"/>
    </location>
</feature>
<dbReference type="eggNOG" id="ENOG502S0I7">
    <property type="taxonomic scope" value="Eukaryota"/>
</dbReference>
<dbReference type="Proteomes" id="UP000014071">
    <property type="component" value="Unassembled WGS sequence"/>
</dbReference>
<accession>R9P2J6</accession>
<dbReference type="STRING" id="1305764.R9P2J6"/>
<proteinExistence type="predicted"/>
<sequence>MSNQSGAGGQPPKSGFHQAASFVERALSFRANTQRTPSSSSVPSGEQSLLPHHDRPSTRPAIPAPLNANDMKETEVSFPRVPDAQIENLLPGSELEDARRCIQAALQEMHLNYDLDPKLLDERSEANRGNALLALLLSRIVVHQPNSLDDDYEHGEGHLSGAIIDQDNQVRDGNTSAADGGKPKSTLMAPPRTYETHDLLKAIDKKDVETILAIRNANFDLLLDLSHGGGPAGKNSPAASQAGGSTNTPLGYAISLGKGWESVSIVLVGALSKFVSQLPDDEDEYENAPSAATSIGGTVDKVKKPKKLQLDPRTMARLRKIRVNLKLAIDHSIFQDQTSLLASYLQVLVMSEGSPFLHSAIEDVGHCLAQRYSAAGNLDGGADPVARSRSQVMQFVTDSLRHKSDKVAAVKDYVANAQSDLLLMSLWSLIKLTRSQFEAVQQGLGGSGKGGDEAELRDLCNPLPSFFFARDDRVSSNFVARVGRLEHAIGGMSGVRGPPAGLVKLATRVAEALQEGARRKNSHERLEIIAASLEGSKRQS</sequence>
<evidence type="ECO:0000313" key="2">
    <source>
        <dbReference type="EMBL" id="GAC95432.1"/>
    </source>
</evidence>
<protein>
    <submittedName>
        <fullName evidence="2">Uncharacterized protein</fullName>
    </submittedName>
</protein>
<organism evidence="2 3">
    <name type="scientific">Pseudozyma hubeiensis (strain SY62)</name>
    <name type="common">Yeast</name>
    <dbReference type="NCBI Taxonomy" id="1305764"/>
    <lineage>
        <taxon>Eukaryota</taxon>
        <taxon>Fungi</taxon>
        <taxon>Dikarya</taxon>
        <taxon>Basidiomycota</taxon>
        <taxon>Ustilaginomycotina</taxon>
        <taxon>Ustilaginomycetes</taxon>
        <taxon>Ustilaginales</taxon>
        <taxon>Ustilaginaceae</taxon>
        <taxon>Pseudozyma</taxon>
    </lineage>
</organism>